<dbReference type="InterPro" id="IPR011333">
    <property type="entry name" value="SKP1/BTB/POZ_sf"/>
</dbReference>
<feature type="compositionally biased region" description="Low complexity" evidence="1">
    <location>
        <begin position="65"/>
        <end position="78"/>
    </location>
</feature>
<name>A0A4Q2CWZ4_9AGAR</name>
<comment type="caution">
    <text evidence="3">The sequence shown here is derived from an EMBL/GenBank/DDBJ whole genome shotgun (WGS) entry which is preliminary data.</text>
</comment>
<sequence length="297" mass="33742">MASETTESTGPATRGRFYTEDTQFIVFQAENVLHRVPRFALVKHSEMFRDMFQLPQPGQADDGSESGVSSSVEGSSDENPIRIPECFTSFEFESLLEFIYPTGKSKTLSQEQLLAALKLASYWQMHDVISNIEDYIARLELTPEEKLLLGKKYKIQKLLEEGFFHFIDPVEYKPTLEDAEELGWDTIGQILLTRERLRKRLTAVSTSLSELRCGECASRCVRDYGVFNIGGPLICESTGSTRSLSMRCTLCENKQVKRVWIEDNTPVEKISSNYKKKAIEGELEELLKMLLGTKYSS</sequence>
<protein>
    <recommendedName>
        <fullName evidence="2">BTB domain-containing protein</fullName>
    </recommendedName>
</protein>
<evidence type="ECO:0000313" key="4">
    <source>
        <dbReference type="Proteomes" id="UP000290288"/>
    </source>
</evidence>
<reference evidence="3 4" key="1">
    <citation type="submission" date="2019-01" db="EMBL/GenBank/DDBJ databases">
        <title>Draft genome sequence of Psathyrella aberdarensis IHI B618.</title>
        <authorList>
            <person name="Buettner E."/>
            <person name="Kellner H."/>
        </authorList>
    </citation>
    <scope>NUCLEOTIDE SEQUENCE [LARGE SCALE GENOMIC DNA]</scope>
    <source>
        <strain evidence="3 4">IHI B618</strain>
    </source>
</reference>
<dbReference type="STRING" id="2316362.A0A4Q2CWZ4"/>
<dbReference type="EMBL" id="SDEE01002118">
    <property type="protein sequence ID" value="RXW11263.1"/>
    <property type="molecule type" value="Genomic_DNA"/>
</dbReference>
<accession>A0A4Q2CWZ4</accession>
<evidence type="ECO:0000259" key="2">
    <source>
        <dbReference type="SMART" id="SM00225"/>
    </source>
</evidence>
<dbReference type="AlphaFoldDB" id="A0A4Q2CWZ4"/>
<evidence type="ECO:0000313" key="3">
    <source>
        <dbReference type="EMBL" id="RXW11263.1"/>
    </source>
</evidence>
<dbReference type="CDD" id="cd18186">
    <property type="entry name" value="BTB_POZ_ZBTB_KLHL-like"/>
    <property type="match status" value="1"/>
</dbReference>
<feature type="domain" description="BTB" evidence="2">
    <location>
        <begin position="23"/>
        <end position="140"/>
    </location>
</feature>
<organism evidence="3 4">
    <name type="scientific">Candolleomyces aberdarensis</name>
    <dbReference type="NCBI Taxonomy" id="2316362"/>
    <lineage>
        <taxon>Eukaryota</taxon>
        <taxon>Fungi</taxon>
        <taxon>Dikarya</taxon>
        <taxon>Basidiomycota</taxon>
        <taxon>Agaricomycotina</taxon>
        <taxon>Agaricomycetes</taxon>
        <taxon>Agaricomycetidae</taxon>
        <taxon>Agaricales</taxon>
        <taxon>Agaricineae</taxon>
        <taxon>Psathyrellaceae</taxon>
        <taxon>Candolleomyces</taxon>
    </lineage>
</organism>
<dbReference type="OrthoDB" id="2593747at2759"/>
<dbReference type="InterPro" id="IPR000210">
    <property type="entry name" value="BTB/POZ_dom"/>
</dbReference>
<dbReference type="SUPFAM" id="SSF54695">
    <property type="entry name" value="POZ domain"/>
    <property type="match status" value="1"/>
</dbReference>
<dbReference type="Gene3D" id="3.30.710.10">
    <property type="entry name" value="Potassium Channel Kv1.1, Chain A"/>
    <property type="match status" value="1"/>
</dbReference>
<dbReference type="SMART" id="SM00225">
    <property type="entry name" value="BTB"/>
    <property type="match status" value="1"/>
</dbReference>
<dbReference type="Proteomes" id="UP000290288">
    <property type="component" value="Unassembled WGS sequence"/>
</dbReference>
<evidence type="ECO:0000256" key="1">
    <source>
        <dbReference type="SAM" id="MobiDB-lite"/>
    </source>
</evidence>
<proteinExistence type="predicted"/>
<keyword evidence="4" id="KW-1185">Reference proteome</keyword>
<feature type="region of interest" description="Disordered" evidence="1">
    <location>
        <begin position="54"/>
        <end position="80"/>
    </location>
</feature>
<gene>
    <name evidence="3" type="ORF">EST38_g14591</name>
</gene>
<dbReference type="Pfam" id="PF00651">
    <property type="entry name" value="BTB"/>
    <property type="match status" value="1"/>
</dbReference>